<dbReference type="Proteomes" id="UP000799750">
    <property type="component" value="Unassembled WGS sequence"/>
</dbReference>
<evidence type="ECO:0000313" key="2">
    <source>
        <dbReference type="Proteomes" id="UP000799750"/>
    </source>
</evidence>
<name>A0A6A6RFH4_9PEZI</name>
<proteinExistence type="predicted"/>
<organism evidence="1 2">
    <name type="scientific">Lophium mytilinum</name>
    <dbReference type="NCBI Taxonomy" id="390894"/>
    <lineage>
        <taxon>Eukaryota</taxon>
        <taxon>Fungi</taxon>
        <taxon>Dikarya</taxon>
        <taxon>Ascomycota</taxon>
        <taxon>Pezizomycotina</taxon>
        <taxon>Dothideomycetes</taxon>
        <taxon>Pleosporomycetidae</taxon>
        <taxon>Mytilinidiales</taxon>
        <taxon>Mytilinidiaceae</taxon>
        <taxon>Lophium</taxon>
    </lineage>
</organism>
<dbReference type="InterPro" id="IPR038883">
    <property type="entry name" value="AN11006-like"/>
</dbReference>
<keyword evidence="2" id="KW-1185">Reference proteome</keyword>
<dbReference type="PANTHER" id="PTHR42085">
    <property type="entry name" value="F-BOX DOMAIN-CONTAINING PROTEIN"/>
    <property type="match status" value="1"/>
</dbReference>
<dbReference type="EMBL" id="MU004181">
    <property type="protein sequence ID" value="KAF2503166.1"/>
    <property type="molecule type" value="Genomic_DNA"/>
</dbReference>
<accession>A0A6A6RFH4</accession>
<dbReference type="AlphaFoldDB" id="A0A6A6RFH4"/>
<dbReference type="PANTHER" id="PTHR42085:SF1">
    <property type="entry name" value="F-BOX DOMAIN-CONTAINING PROTEIN"/>
    <property type="match status" value="1"/>
</dbReference>
<protein>
    <submittedName>
        <fullName evidence="1">Uncharacterized protein</fullName>
    </submittedName>
</protein>
<reference evidence="1" key="1">
    <citation type="journal article" date="2020" name="Stud. Mycol.">
        <title>101 Dothideomycetes genomes: a test case for predicting lifestyles and emergence of pathogens.</title>
        <authorList>
            <person name="Haridas S."/>
            <person name="Albert R."/>
            <person name="Binder M."/>
            <person name="Bloem J."/>
            <person name="Labutti K."/>
            <person name="Salamov A."/>
            <person name="Andreopoulos B."/>
            <person name="Baker S."/>
            <person name="Barry K."/>
            <person name="Bills G."/>
            <person name="Bluhm B."/>
            <person name="Cannon C."/>
            <person name="Castanera R."/>
            <person name="Culley D."/>
            <person name="Daum C."/>
            <person name="Ezra D."/>
            <person name="Gonzalez J."/>
            <person name="Henrissat B."/>
            <person name="Kuo A."/>
            <person name="Liang C."/>
            <person name="Lipzen A."/>
            <person name="Lutzoni F."/>
            <person name="Magnuson J."/>
            <person name="Mondo S."/>
            <person name="Nolan M."/>
            <person name="Ohm R."/>
            <person name="Pangilinan J."/>
            <person name="Park H.-J."/>
            <person name="Ramirez L."/>
            <person name="Alfaro M."/>
            <person name="Sun H."/>
            <person name="Tritt A."/>
            <person name="Yoshinaga Y."/>
            <person name="Zwiers L.-H."/>
            <person name="Turgeon B."/>
            <person name="Goodwin S."/>
            <person name="Spatafora J."/>
            <person name="Crous P."/>
            <person name="Grigoriev I."/>
        </authorList>
    </citation>
    <scope>NUCLEOTIDE SEQUENCE</scope>
    <source>
        <strain evidence="1">CBS 269.34</strain>
    </source>
</reference>
<sequence length="243" mass="27489">MSSEYSLLLSLPAELRLEVYAHFFTLSTTTALPPQPLEKSPLALSLACRQLYDETYALTFAATTFHLRAWRLADLQKFVIRVPAPYRPSITSLAIHAGVYDFLKHQQSLYGLKLAAAGLTGIRQIYILLEGEATQIKSREGLLMSNLELLIRKTITLCDNAKLDKIHVIHQGKLFWLGAPEIYKRYCAQFSHPNPRLNPGNCEVDMLHGNQFRFLKKGEDGKMENEVTVRMEAVTHPSKGEDM</sequence>
<dbReference type="OrthoDB" id="62952at2759"/>
<gene>
    <name evidence="1" type="ORF">BU16DRAFT_30925</name>
</gene>
<evidence type="ECO:0000313" key="1">
    <source>
        <dbReference type="EMBL" id="KAF2503166.1"/>
    </source>
</evidence>